<feature type="compositionally biased region" description="Low complexity" evidence="1">
    <location>
        <begin position="52"/>
        <end position="63"/>
    </location>
</feature>
<evidence type="ECO:0008006" key="4">
    <source>
        <dbReference type="Google" id="ProtNLM"/>
    </source>
</evidence>
<dbReference type="Proteomes" id="UP000712600">
    <property type="component" value="Unassembled WGS sequence"/>
</dbReference>
<feature type="region of interest" description="Disordered" evidence="1">
    <location>
        <begin position="1"/>
        <end position="96"/>
    </location>
</feature>
<comment type="caution">
    <text evidence="2">The sequence shown here is derived from an EMBL/GenBank/DDBJ whole genome shotgun (WGS) entry which is preliminary data.</text>
</comment>
<accession>A0A8S9PXD1</accession>
<evidence type="ECO:0000256" key="1">
    <source>
        <dbReference type="SAM" id="MobiDB-lite"/>
    </source>
</evidence>
<organism evidence="2 3">
    <name type="scientific">Brassica cretica</name>
    <name type="common">Mustard</name>
    <dbReference type="NCBI Taxonomy" id="69181"/>
    <lineage>
        <taxon>Eukaryota</taxon>
        <taxon>Viridiplantae</taxon>
        <taxon>Streptophyta</taxon>
        <taxon>Embryophyta</taxon>
        <taxon>Tracheophyta</taxon>
        <taxon>Spermatophyta</taxon>
        <taxon>Magnoliopsida</taxon>
        <taxon>eudicotyledons</taxon>
        <taxon>Gunneridae</taxon>
        <taxon>Pentapetalae</taxon>
        <taxon>rosids</taxon>
        <taxon>malvids</taxon>
        <taxon>Brassicales</taxon>
        <taxon>Brassicaceae</taxon>
        <taxon>Brassiceae</taxon>
        <taxon>Brassica</taxon>
    </lineage>
</organism>
<protein>
    <recommendedName>
        <fullName evidence="4">Reverse transcriptase zinc-binding domain-containing protein</fullName>
    </recommendedName>
</protein>
<evidence type="ECO:0000313" key="2">
    <source>
        <dbReference type="EMBL" id="KAF3526104.1"/>
    </source>
</evidence>
<proteinExistence type="predicted"/>
<feature type="compositionally biased region" description="Low complexity" evidence="1">
    <location>
        <begin position="71"/>
        <end position="96"/>
    </location>
</feature>
<gene>
    <name evidence="2" type="ORF">F2Q69_00046443</name>
</gene>
<evidence type="ECO:0000313" key="3">
    <source>
        <dbReference type="Proteomes" id="UP000712600"/>
    </source>
</evidence>
<dbReference type="AlphaFoldDB" id="A0A8S9PXD1"/>
<reference evidence="2" key="1">
    <citation type="submission" date="2019-12" db="EMBL/GenBank/DDBJ databases">
        <title>Genome sequencing and annotation of Brassica cretica.</title>
        <authorList>
            <person name="Studholme D.J."/>
            <person name="Sarris P."/>
        </authorList>
    </citation>
    <scope>NUCLEOTIDE SEQUENCE</scope>
    <source>
        <strain evidence="2">PFS-109/04</strain>
        <tissue evidence="2">Leaf</tissue>
    </source>
</reference>
<dbReference type="EMBL" id="QGKX02001347">
    <property type="protein sequence ID" value="KAF3526104.1"/>
    <property type="molecule type" value="Genomic_DNA"/>
</dbReference>
<name>A0A8S9PXD1_BRACR</name>
<sequence length="295" mass="32800">MANPWFPGNSNSVLSPLLRTADDNPPDPFPPDPPDPDPDNPLSLSRFPPLNSSASRSPKTSRSLLQTPPRSSVSKVSSSTQTAAASAKANPNSSAVPSFSISTGLAVSMHKTSFFASGLTAMETDAIQASTVWVAWFKEEVLNGNLSNLWTTAPNRRFSWQVNKLLKLSPLIYEWIHLRVSNGLSCRFWSDNWSPFGSLTEYLQLGPQSSLGIPLTATLASLCSNNSWRLPSARSENQGCLYWTWTERNARLHRNTSRPFDVITRLLDRQIKDRILSFRTFNPTVSSIMMQQWLS</sequence>